<keyword evidence="1" id="KW-1133">Transmembrane helix</keyword>
<gene>
    <name evidence="2" type="ORF">NC653_013862</name>
</gene>
<dbReference type="Proteomes" id="UP001164929">
    <property type="component" value="Chromosome 5"/>
</dbReference>
<protein>
    <submittedName>
        <fullName evidence="2">Uncharacterized protein</fullName>
    </submittedName>
</protein>
<reference evidence="2" key="1">
    <citation type="journal article" date="2023" name="Mol. Ecol. Resour.">
        <title>Chromosome-level genome assembly of a triploid poplar Populus alba 'Berolinensis'.</title>
        <authorList>
            <person name="Chen S."/>
            <person name="Yu Y."/>
            <person name="Wang X."/>
            <person name="Wang S."/>
            <person name="Zhang T."/>
            <person name="Zhou Y."/>
            <person name="He R."/>
            <person name="Meng N."/>
            <person name="Wang Y."/>
            <person name="Liu W."/>
            <person name="Liu Z."/>
            <person name="Liu J."/>
            <person name="Guo Q."/>
            <person name="Huang H."/>
            <person name="Sederoff R.R."/>
            <person name="Wang G."/>
            <person name="Qu G."/>
            <person name="Chen S."/>
        </authorList>
    </citation>
    <scope>NUCLEOTIDE SEQUENCE</scope>
    <source>
        <strain evidence="2">SC-2020</strain>
    </source>
</reference>
<organism evidence="2 3">
    <name type="scientific">Populus alba x Populus x berolinensis</name>
    <dbReference type="NCBI Taxonomy" id="444605"/>
    <lineage>
        <taxon>Eukaryota</taxon>
        <taxon>Viridiplantae</taxon>
        <taxon>Streptophyta</taxon>
        <taxon>Embryophyta</taxon>
        <taxon>Tracheophyta</taxon>
        <taxon>Spermatophyta</taxon>
        <taxon>Magnoliopsida</taxon>
        <taxon>eudicotyledons</taxon>
        <taxon>Gunneridae</taxon>
        <taxon>Pentapetalae</taxon>
        <taxon>rosids</taxon>
        <taxon>fabids</taxon>
        <taxon>Malpighiales</taxon>
        <taxon>Salicaceae</taxon>
        <taxon>Saliceae</taxon>
        <taxon>Populus</taxon>
    </lineage>
</organism>
<comment type="caution">
    <text evidence="2">The sequence shown here is derived from an EMBL/GenBank/DDBJ whole genome shotgun (WGS) entry which is preliminary data.</text>
</comment>
<keyword evidence="1" id="KW-0812">Transmembrane</keyword>
<evidence type="ECO:0000313" key="3">
    <source>
        <dbReference type="Proteomes" id="UP001164929"/>
    </source>
</evidence>
<name>A0AAD6QVK9_9ROSI</name>
<dbReference type="AlphaFoldDB" id="A0AAD6QVK9"/>
<sequence>MEYLCIFCQLFNKLECYTTCILYYLVFLIIYNKYLVFVLMLNFAYKHDIIGCFLR</sequence>
<keyword evidence="1" id="KW-0472">Membrane</keyword>
<evidence type="ECO:0000313" key="2">
    <source>
        <dbReference type="EMBL" id="KAJ6997419.1"/>
    </source>
</evidence>
<dbReference type="EMBL" id="JAQIZT010000005">
    <property type="protein sequence ID" value="KAJ6997419.1"/>
    <property type="molecule type" value="Genomic_DNA"/>
</dbReference>
<proteinExistence type="predicted"/>
<evidence type="ECO:0000256" key="1">
    <source>
        <dbReference type="SAM" id="Phobius"/>
    </source>
</evidence>
<feature type="transmembrane region" description="Helical" evidence="1">
    <location>
        <begin position="21"/>
        <end position="45"/>
    </location>
</feature>
<keyword evidence="3" id="KW-1185">Reference proteome</keyword>
<accession>A0AAD6QVK9</accession>